<dbReference type="Proteomes" id="UP000034601">
    <property type="component" value="Unassembled WGS sequence"/>
</dbReference>
<reference evidence="1 2" key="1">
    <citation type="journal article" date="2015" name="Nature">
        <title>rRNA introns, odd ribosomes, and small enigmatic genomes across a large radiation of phyla.</title>
        <authorList>
            <person name="Brown C.T."/>
            <person name="Hug L.A."/>
            <person name="Thomas B.C."/>
            <person name="Sharon I."/>
            <person name="Castelle C.J."/>
            <person name="Singh A."/>
            <person name="Wilkins M.J."/>
            <person name="Williams K.H."/>
            <person name="Banfield J.F."/>
        </authorList>
    </citation>
    <scope>NUCLEOTIDE SEQUENCE [LARGE SCALE GENOMIC DNA]</scope>
</reference>
<evidence type="ECO:0000313" key="2">
    <source>
        <dbReference type="Proteomes" id="UP000034601"/>
    </source>
</evidence>
<name>A0A0G0U412_9BACT</name>
<dbReference type="AlphaFoldDB" id="A0A0G0U412"/>
<comment type="caution">
    <text evidence="1">The sequence shown here is derived from an EMBL/GenBank/DDBJ whole genome shotgun (WGS) entry which is preliminary data.</text>
</comment>
<proteinExistence type="predicted"/>
<accession>A0A0G0U412</accession>
<protein>
    <submittedName>
        <fullName evidence="1">Uncharacterized protein</fullName>
    </submittedName>
</protein>
<sequence>MTKEEFIDKFIARLNFVGSATEQEMAKIASEAYEKSQKS</sequence>
<organism evidence="1 2">
    <name type="scientific">Candidatus Daviesbacteria bacterium GW2011_GWA2_40_9</name>
    <dbReference type="NCBI Taxonomy" id="1618424"/>
    <lineage>
        <taxon>Bacteria</taxon>
        <taxon>Candidatus Daviesiibacteriota</taxon>
    </lineage>
</organism>
<evidence type="ECO:0000313" key="1">
    <source>
        <dbReference type="EMBL" id="KKR83809.1"/>
    </source>
</evidence>
<gene>
    <name evidence="1" type="ORF">UU29_C0001G0029</name>
</gene>
<dbReference type="EMBL" id="LCAB01000001">
    <property type="protein sequence ID" value="KKR83809.1"/>
    <property type="molecule type" value="Genomic_DNA"/>
</dbReference>